<dbReference type="Gene3D" id="3.30.1220.10">
    <property type="entry name" value="CobW-like, C-terminal domain"/>
    <property type="match status" value="1"/>
</dbReference>
<dbReference type="Pfam" id="PF02492">
    <property type="entry name" value="cobW"/>
    <property type="match status" value="1"/>
</dbReference>
<dbReference type="Pfam" id="PF07683">
    <property type="entry name" value="CobW_C"/>
    <property type="match status" value="1"/>
</dbReference>
<sequence length="425" mass="48436">MAKPKLPIPVTLLTGYLGSGKTTLINHVLGNQEGYKCAVIVNDIGEVNIDAELIQKAGVVTQKDDNLVPLSNGCICCTLKVDLINQIAELVKSGKFDYILIEASGICEPLPIAQSIAVLEGDEEEGTPAICRLDNIVTVVDALRMATEFGCGDNLLKDDVDEEDIESLVIQQIEFCSTIILNKVDMVNEEQLGRVKAMIRTLQPKAKIIEANYGKVSVGDILNTNLYDFEETAGSAGWAQAYDKDEDEKNEHHDHDEDEHEHHHHDEDEHEHHHHHDDEDHSHCDHEHGHCCHHHHHGDDDEEYGICTFVYHSRRPFNQEKLQEFVNNWPKGVVRAKGILWFSDKDKRDYLYVFEQAGVQITATENGKWLAAFPKSEQKKYFKEYPDIEEHWDEKYGDRETKLVFIGQHMDKQNIIERLDNCLDD</sequence>
<dbReference type="RefSeq" id="WP_186936280.1">
    <property type="nucleotide sequence ID" value="NZ_JACOPS010000006.1"/>
</dbReference>
<comment type="caution">
    <text evidence="8">The sequence shown here is derived from an EMBL/GenBank/DDBJ whole genome shotgun (WGS) entry which is preliminary data.</text>
</comment>
<organism evidence="8 9">
    <name type="scientific">Ruminococcus intestinalis</name>
    <dbReference type="NCBI Taxonomy" id="2763066"/>
    <lineage>
        <taxon>Bacteria</taxon>
        <taxon>Bacillati</taxon>
        <taxon>Bacillota</taxon>
        <taxon>Clostridia</taxon>
        <taxon>Eubacteriales</taxon>
        <taxon>Oscillospiraceae</taxon>
        <taxon>Ruminococcus</taxon>
    </lineage>
</organism>
<keyword evidence="3" id="KW-0143">Chaperone</keyword>
<evidence type="ECO:0000256" key="4">
    <source>
        <dbReference type="ARBA" id="ARBA00034320"/>
    </source>
</evidence>
<dbReference type="InterPro" id="IPR027417">
    <property type="entry name" value="P-loop_NTPase"/>
</dbReference>
<keyword evidence="2" id="KW-0378">Hydrolase</keyword>
<dbReference type="EMBL" id="JACOPS010000006">
    <property type="protein sequence ID" value="MBC5729056.1"/>
    <property type="molecule type" value="Genomic_DNA"/>
</dbReference>
<feature type="domain" description="CobW C-terminal" evidence="7">
    <location>
        <begin position="306"/>
        <end position="423"/>
    </location>
</feature>
<dbReference type="InterPro" id="IPR011629">
    <property type="entry name" value="CobW-like_C"/>
</dbReference>
<dbReference type="InterPro" id="IPR051927">
    <property type="entry name" value="Zn_Chap_cDPG_Synth"/>
</dbReference>
<comment type="similarity">
    <text evidence="4">Belongs to the SIMIBI class G3E GTPase family. ZNG1 subfamily.</text>
</comment>
<dbReference type="PANTHER" id="PTHR43603:SF1">
    <property type="entry name" value="ZINC-REGULATED GTPASE METALLOPROTEIN ACTIVATOR 1"/>
    <property type="match status" value="1"/>
</dbReference>
<dbReference type="PANTHER" id="PTHR43603">
    <property type="entry name" value="COBW DOMAIN-CONTAINING PROTEIN DDB_G0274527"/>
    <property type="match status" value="1"/>
</dbReference>
<comment type="catalytic activity">
    <reaction evidence="5">
        <text>GTP + H2O = GDP + phosphate + H(+)</text>
        <dbReference type="Rhea" id="RHEA:19669"/>
        <dbReference type="ChEBI" id="CHEBI:15377"/>
        <dbReference type="ChEBI" id="CHEBI:15378"/>
        <dbReference type="ChEBI" id="CHEBI:37565"/>
        <dbReference type="ChEBI" id="CHEBI:43474"/>
        <dbReference type="ChEBI" id="CHEBI:58189"/>
    </reaction>
    <physiologicalReaction direction="left-to-right" evidence="5">
        <dbReference type="Rhea" id="RHEA:19670"/>
    </physiologicalReaction>
</comment>
<dbReference type="SMART" id="SM00833">
    <property type="entry name" value="CobW_C"/>
    <property type="match status" value="1"/>
</dbReference>
<evidence type="ECO:0000256" key="5">
    <source>
        <dbReference type="ARBA" id="ARBA00049117"/>
    </source>
</evidence>
<evidence type="ECO:0000313" key="9">
    <source>
        <dbReference type="Proteomes" id="UP000636755"/>
    </source>
</evidence>
<reference evidence="8 9" key="1">
    <citation type="submission" date="2020-08" db="EMBL/GenBank/DDBJ databases">
        <title>Genome public.</title>
        <authorList>
            <person name="Liu C."/>
            <person name="Sun Q."/>
        </authorList>
    </citation>
    <scope>NUCLEOTIDE SEQUENCE [LARGE SCALE GENOMIC DNA]</scope>
    <source>
        <strain evidence="8 9">NSJ-71</strain>
    </source>
</reference>
<dbReference type="Proteomes" id="UP000636755">
    <property type="component" value="Unassembled WGS sequence"/>
</dbReference>
<evidence type="ECO:0000256" key="2">
    <source>
        <dbReference type="ARBA" id="ARBA00022801"/>
    </source>
</evidence>
<evidence type="ECO:0000256" key="1">
    <source>
        <dbReference type="ARBA" id="ARBA00022741"/>
    </source>
</evidence>
<protein>
    <submittedName>
        <fullName evidence="8">GTP-binding protein</fullName>
    </submittedName>
</protein>
<keyword evidence="1" id="KW-0547">Nucleotide-binding</keyword>
<evidence type="ECO:0000256" key="6">
    <source>
        <dbReference type="SAM" id="MobiDB-lite"/>
    </source>
</evidence>
<evidence type="ECO:0000259" key="7">
    <source>
        <dbReference type="SMART" id="SM00833"/>
    </source>
</evidence>
<keyword evidence="9" id="KW-1185">Reference proteome</keyword>
<dbReference type="InterPro" id="IPR003495">
    <property type="entry name" value="CobW/HypB/UreG_nucleotide-bd"/>
</dbReference>
<gene>
    <name evidence="8" type="ORF">H8R91_11095</name>
</gene>
<dbReference type="Gene3D" id="3.40.50.300">
    <property type="entry name" value="P-loop containing nucleotide triphosphate hydrolases"/>
    <property type="match status" value="1"/>
</dbReference>
<feature type="region of interest" description="Disordered" evidence="6">
    <location>
        <begin position="245"/>
        <end position="295"/>
    </location>
</feature>
<feature type="compositionally biased region" description="Basic and acidic residues" evidence="6">
    <location>
        <begin position="247"/>
        <end position="290"/>
    </location>
</feature>
<dbReference type="SUPFAM" id="SSF90002">
    <property type="entry name" value="Hypothetical protein YjiA, C-terminal domain"/>
    <property type="match status" value="1"/>
</dbReference>
<name>A0ABR7HNS1_9FIRM</name>
<evidence type="ECO:0000256" key="3">
    <source>
        <dbReference type="ARBA" id="ARBA00023186"/>
    </source>
</evidence>
<dbReference type="InterPro" id="IPR036627">
    <property type="entry name" value="CobW-likC_sf"/>
</dbReference>
<evidence type="ECO:0000313" key="8">
    <source>
        <dbReference type="EMBL" id="MBC5729056.1"/>
    </source>
</evidence>
<proteinExistence type="inferred from homology"/>
<accession>A0ABR7HNS1</accession>
<dbReference type="CDD" id="cd03112">
    <property type="entry name" value="CobW-like"/>
    <property type="match status" value="1"/>
</dbReference>
<dbReference type="SUPFAM" id="SSF52540">
    <property type="entry name" value="P-loop containing nucleoside triphosphate hydrolases"/>
    <property type="match status" value="1"/>
</dbReference>